<evidence type="ECO:0000259" key="4">
    <source>
        <dbReference type="PROSITE" id="PS50949"/>
    </source>
</evidence>
<evidence type="ECO:0000256" key="1">
    <source>
        <dbReference type="ARBA" id="ARBA00023015"/>
    </source>
</evidence>
<gene>
    <name evidence="5" type="ORF">JWS13_14835</name>
</gene>
<reference evidence="5 6" key="2">
    <citation type="journal article" date="2022" name="Arch. Microbiol.">
        <title>Rhodococcus pseudokoreensis sp. nov. isolated from the rhizosphere of young M26 apple rootstocks.</title>
        <authorList>
            <person name="Kampfer P."/>
            <person name="Glaeser S.P."/>
            <person name="Blom J."/>
            <person name="Wolf J."/>
            <person name="Benning S."/>
            <person name="Schloter M."/>
            <person name="Neumann-Schaal M."/>
        </authorList>
    </citation>
    <scope>NUCLEOTIDE SEQUENCE [LARGE SCALE GENOMIC DNA]</scope>
    <source>
        <strain evidence="5 6">R79</strain>
    </source>
</reference>
<dbReference type="SMART" id="SM00345">
    <property type="entry name" value="HTH_GNTR"/>
    <property type="match status" value="1"/>
</dbReference>
<feature type="domain" description="HTH gntR-type" evidence="4">
    <location>
        <begin position="11"/>
        <end position="78"/>
    </location>
</feature>
<organism evidence="5 6">
    <name type="scientific">Rhodococcus pseudokoreensis</name>
    <dbReference type="NCBI Taxonomy" id="2811421"/>
    <lineage>
        <taxon>Bacteria</taxon>
        <taxon>Bacillati</taxon>
        <taxon>Actinomycetota</taxon>
        <taxon>Actinomycetes</taxon>
        <taxon>Mycobacteriales</taxon>
        <taxon>Nocardiaceae</taxon>
        <taxon>Rhodococcus</taxon>
    </lineage>
</organism>
<reference evidence="5 6" key="1">
    <citation type="journal article" date="2021" name="Microbiol. Resour. Announc.">
        <title>Complete Genome Sequences of Two Rhodococcus sp. Strains with Large and Linear Chromosomes, Isolated from Apple Rhizosphere.</title>
        <authorList>
            <person name="Benning S."/>
            <person name="Brugnone N."/>
            <person name="Siani R."/>
            <person name="Kublik S."/>
            <person name="Schloter M."/>
            <person name="Rad V."/>
        </authorList>
    </citation>
    <scope>NUCLEOTIDE SEQUENCE [LARGE SCALE GENOMIC DNA]</scope>
    <source>
        <strain evidence="5 6">R79</strain>
    </source>
</reference>
<dbReference type="SUPFAM" id="SSF46785">
    <property type="entry name" value="Winged helix' DNA-binding domain"/>
    <property type="match status" value="1"/>
</dbReference>
<proteinExistence type="predicted"/>
<evidence type="ECO:0000313" key="5">
    <source>
        <dbReference type="EMBL" id="QSE89810.1"/>
    </source>
</evidence>
<dbReference type="InterPro" id="IPR011711">
    <property type="entry name" value="GntR_C"/>
</dbReference>
<dbReference type="PANTHER" id="PTHR43537">
    <property type="entry name" value="TRANSCRIPTIONAL REGULATOR, GNTR FAMILY"/>
    <property type="match status" value="1"/>
</dbReference>
<sequence length="223" mass="24348">MPPTTYSLETSSLVDALYSSMRTRIITGEIAQGERLTEKRIATEYDVARPTAKACLERLIVVGLVRRSAHKTAVVPTLGEADVRDLFFTRELVETAAVAILAEQHPTPASVRRTQDAMEIATRTGVFEDQVAADIDFHSSLVLETGSERLVRMHDLILGEVQMTMGLHSAHKVVSPSSVAAEHAAVIEAIDAGDADLAATRLRDHLDAARERLLARLKAERAE</sequence>
<dbReference type="RefSeq" id="WP_206006295.1">
    <property type="nucleotide sequence ID" value="NZ_CP070619.1"/>
</dbReference>
<keyword evidence="2" id="KW-0238">DNA-binding</keyword>
<dbReference type="Gene3D" id="1.10.10.10">
    <property type="entry name" value="Winged helix-like DNA-binding domain superfamily/Winged helix DNA-binding domain"/>
    <property type="match status" value="1"/>
</dbReference>
<keyword evidence="6" id="KW-1185">Reference proteome</keyword>
<dbReference type="Pfam" id="PF00392">
    <property type="entry name" value="GntR"/>
    <property type="match status" value="1"/>
</dbReference>
<dbReference type="PANTHER" id="PTHR43537:SF5">
    <property type="entry name" value="UXU OPERON TRANSCRIPTIONAL REGULATOR"/>
    <property type="match status" value="1"/>
</dbReference>
<dbReference type="Proteomes" id="UP000662986">
    <property type="component" value="Chromosome"/>
</dbReference>
<dbReference type="InterPro" id="IPR008920">
    <property type="entry name" value="TF_FadR/GntR_C"/>
</dbReference>
<dbReference type="SUPFAM" id="SSF48008">
    <property type="entry name" value="GntR ligand-binding domain-like"/>
    <property type="match status" value="1"/>
</dbReference>
<dbReference type="PROSITE" id="PS50949">
    <property type="entry name" value="HTH_GNTR"/>
    <property type="match status" value="1"/>
</dbReference>
<dbReference type="InterPro" id="IPR036390">
    <property type="entry name" value="WH_DNA-bd_sf"/>
</dbReference>
<evidence type="ECO:0000256" key="3">
    <source>
        <dbReference type="ARBA" id="ARBA00023163"/>
    </source>
</evidence>
<name>A0A974W358_9NOCA</name>
<accession>A0A974W358</accession>
<evidence type="ECO:0000256" key="2">
    <source>
        <dbReference type="ARBA" id="ARBA00023125"/>
    </source>
</evidence>
<dbReference type="SMART" id="SM00895">
    <property type="entry name" value="FCD"/>
    <property type="match status" value="1"/>
</dbReference>
<dbReference type="EMBL" id="CP070619">
    <property type="protein sequence ID" value="QSE89810.1"/>
    <property type="molecule type" value="Genomic_DNA"/>
</dbReference>
<keyword evidence="1" id="KW-0805">Transcription regulation</keyword>
<keyword evidence="3" id="KW-0804">Transcription</keyword>
<protein>
    <submittedName>
        <fullName evidence="5">GntR family transcriptional regulator</fullName>
    </submittedName>
</protein>
<evidence type="ECO:0000313" key="6">
    <source>
        <dbReference type="Proteomes" id="UP000662986"/>
    </source>
</evidence>
<dbReference type="Gene3D" id="1.20.120.530">
    <property type="entry name" value="GntR ligand-binding domain-like"/>
    <property type="match status" value="1"/>
</dbReference>
<dbReference type="InterPro" id="IPR036388">
    <property type="entry name" value="WH-like_DNA-bd_sf"/>
</dbReference>
<dbReference type="Pfam" id="PF07729">
    <property type="entry name" value="FCD"/>
    <property type="match status" value="1"/>
</dbReference>
<dbReference type="InterPro" id="IPR000524">
    <property type="entry name" value="Tscrpt_reg_HTH_GntR"/>
</dbReference>